<keyword evidence="5" id="KW-0560">Oxidoreductase</keyword>
<keyword evidence="6" id="KW-0408">Iron</keyword>
<evidence type="ECO:0000313" key="9">
    <source>
        <dbReference type="Proteomes" id="UP001231370"/>
    </source>
</evidence>
<evidence type="ECO:0000259" key="7">
    <source>
        <dbReference type="PROSITE" id="PS51471"/>
    </source>
</evidence>
<dbReference type="InterPro" id="IPR044862">
    <property type="entry name" value="Pro_4_hyd_alph_FE2OG_OXY"/>
</dbReference>
<evidence type="ECO:0000256" key="6">
    <source>
        <dbReference type="ARBA" id="ARBA00023004"/>
    </source>
</evidence>
<keyword evidence="2" id="KW-0479">Metal-binding</keyword>
<protein>
    <submittedName>
        <fullName evidence="8">2OG-Fe(II) oxygenase</fullName>
    </submittedName>
</protein>
<dbReference type="Gene3D" id="2.60.120.620">
    <property type="entry name" value="q2cbj1_9rhob like domain"/>
    <property type="match status" value="1"/>
</dbReference>
<proteinExistence type="predicted"/>
<evidence type="ECO:0000313" key="8">
    <source>
        <dbReference type="EMBL" id="MDJ1177502.1"/>
    </source>
</evidence>
<dbReference type="Pfam" id="PF13640">
    <property type="entry name" value="2OG-FeII_Oxy_3"/>
    <property type="match status" value="1"/>
</dbReference>
<evidence type="ECO:0000256" key="1">
    <source>
        <dbReference type="ARBA" id="ARBA00001961"/>
    </source>
</evidence>
<keyword evidence="3" id="KW-0847">Vitamin C</keyword>
<dbReference type="EMBL" id="JAQPOK010000009">
    <property type="protein sequence ID" value="MDJ1177502.1"/>
    <property type="molecule type" value="Genomic_DNA"/>
</dbReference>
<organism evidence="8 9">
    <name type="scientific">Roseofilum halophilum BLCC-M91</name>
    <dbReference type="NCBI Taxonomy" id="3022259"/>
    <lineage>
        <taxon>Bacteria</taxon>
        <taxon>Bacillati</taxon>
        <taxon>Cyanobacteriota</taxon>
        <taxon>Cyanophyceae</taxon>
        <taxon>Desertifilales</taxon>
        <taxon>Desertifilaceae</taxon>
        <taxon>Roseofilum</taxon>
        <taxon>Roseofilum halophilum</taxon>
    </lineage>
</organism>
<reference evidence="8 9" key="1">
    <citation type="submission" date="2023-01" db="EMBL/GenBank/DDBJ databases">
        <title>Novel diversity within Roseofilum (Cyanobacteria; Desertifilaceae) from marine benthic mats with descriptions of four novel species.</title>
        <authorList>
            <person name="Wang Y."/>
            <person name="Berthold D.E."/>
            <person name="Hu J."/>
            <person name="Lefler F.W."/>
            <person name="Laughinghouse H.D. IV."/>
        </authorList>
    </citation>
    <scope>NUCLEOTIDE SEQUENCE [LARGE SCALE GENOMIC DNA]</scope>
    <source>
        <strain evidence="8 9">BLCC-M91</strain>
    </source>
</reference>
<evidence type="ECO:0000256" key="5">
    <source>
        <dbReference type="ARBA" id="ARBA00023002"/>
    </source>
</evidence>
<comment type="cofactor">
    <cofactor evidence="1">
        <name>L-ascorbate</name>
        <dbReference type="ChEBI" id="CHEBI:38290"/>
    </cofactor>
</comment>
<comment type="caution">
    <text evidence="8">The sequence shown here is derived from an EMBL/GenBank/DDBJ whole genome shotgun (WGS) entry which is preliminary data.</text>
</comment>
<evidence type="ECO:0000256" key="3">
    <source>
        <dbReference type="ARBA" id="ARBA00022896"/>
    </source>
</evidence>
<keyword evidence="4" id="KW-0223">Dioxygenase</keyword>
<evidence type="ECO:0000256" key="2">
    <source>
        <dbReference type="ARBA" id="ARBA00022723"/>
    </source>
</evidence>
<keyword evidence="9" id="KW-1185">Reference proteome</keyword>
<dbReference type="RefSeq" id="WP_283760832.1">
    <property type="nucleotide sequence ID" value="NZ_JAQPOK010000009.1"/>
</dbReference>
<evidence type="ECO:0000256" key="4">
    <source>
        <dbReference type="ARBA" id="ARBA00022964"/>
    </source>
</evidence>
<accession>A0ABT7BFC3</accession>
<gene>
    <name evidence="8" type="ORF">PJF56_01360</name>
</gene>
<dbReference type="Proteomes" id="UP001231370">
    <property type="component" value="Unassembled WGS sequence"/>
</dbReference>
<dbReference type="SMART" id="SM00702">
    <property type="entry name" value="P4Hc"/>
    <property type="match status" value="1"/>
</dbReference>
<dbReference type="SUPFAM" id="SSF51197">
    <property type="entry name" value="Clavaminate synthase-like"/>
    <property type="match status" value="1"/>
</dbReference>
<dbReference type="InterPro" id="IPR006620">
    <property type="entry name" value="Pro_4_hyd_alph"/>
</dbReference>
<name>A0ABT7BFC3_9CYAN</name>
<dbReference type="PROSITE" id="PS51471">
    <property type="entry name" value="FE2OG_OXY"/>
    <property type="match status" value="1"/>
</dbReference>
<sequence length="244" mass="27650">MGDLQTEEYLLIEKFISEQKCESLLQDIYKYKERFGAKKISRNIKPIPLSYSVIDGLAVQSHLPQVQSLYERVNEFINQSTNQPLFPLASVQVGCNVNITEKGGTYRWHYDRNAVTALLYLNEVEGGEIEFYPNYRVTLPSGKFSPLQSWIDRVQQSPFIRYGFGQKVVVKPKPGLLLVMCGDKCLHSVRPVLGGGDRINIVMAYDVTNASYVVENQLNSYLYSSETVSASDPNYSPSRDTLKD</sequence>
<dbReference type="InterPro" id="IPR005123">
    <property type="entry name" value="Oxoglu/Fe-dep_dioxygenase_dom"/>
</dbReference>
<feature type="domain" description="Fe2OG dioxygenase" evidence="7">
    <location>
        <begin position="87"/>
        <end position="209"/>
    </location>
</feature>